<evidence type="ECO:0000259" key="1">
    <source>
        <dbReference type="Pfam" id="PF06032"/>
    </source>
</evidence>
<organism evidence="3">
    <name type="scientific">Moorella thermoacetica Y72</name>
    <dbReference type="NCBI Taxonomy" id="1325331"/>
    <lineage>
        <taxon>Bacteria</taxon>
        <taxon>Bacillati</taxon>
        <taxon>Bacillota</taxon>
        <taxon>Clostridia</taxon>
        <taxon>Neomoorellales</taxon>
        <taxon>Neomoorellaceae</taxon>
        <taxon>Neomoorella</taxon>
    </lineage>
</organism>
<dbReference type="InterPro" id="IPR010318">
    <property type="entry name" value="S-Me-THD_N"/>
</dbReference>
<accession>A0A0S6UAI4</accession>
<dbReference type="EMBL" id="DF238840">
    <property type="protein sequence ID" value="GAF25978.1"/>
    <property type="molecule type" value="Genomic_DNA"/>
</dbReference>
<reference evidence="3" key="1">
    <citation type="journal article" date="2014" name="Gene">
        <title>Genome-guided analysis of transformation efficiency and carbon dioxide assimilation by Moorella thermoacetica Y72.</title>
        <authorList>
            <person name="Tsukahara K."/>
            <person name="Kita A."/>
            <person name="Nakashimada Y."/>
            <person name="Hoshino T."/>
            <person name="Murakami K."/>
        </authorList>
    </citation>
    <scope>NUCLEOTIDE SEQUENCE [LARGE SCALE GENOMIC DNA]</scope>
    <source>
        <strain evidence="3">Y72</strain>
    </source>
</reference>
<protein>
    <submittedName>
        <fullName evidence="3">Uncharacterized conserved protein</fullName>
    </submittedName>
</protein>
<gene>
    <name evidence="3" type="ORF">MTY_1315</name>
</gene>
<dbReference type="InterPro" id="IPR027479">
    <property type="entry name" value="S-Me-THD_N_sf"/>
</dbReference>
<dbReference type="Pfam" id="PF20906">
    <property type="entry name" value="S-Me-THD_C"/>
    <property type="match status" value="1"/>
</dbReference>
<proteinExistence type="predicted"/>
<feature type="domain" description="S-Me-THD N-terminal" evidence="1">
    <location>
        <begin position="22"/>
        <end position="155"/>
    </location>
</feature>
<evidence type="ECO:0000259" key="2">
    <source>
        <dbReference type="Pfam" id="PF20906"/>
    </source>
</evidence>
<dbReference type="Proteomes" id="UP000063718">
    <property type="component" value="Unassembled WGS sequence"/>
</dbReference>
<dbReference type="AlphaFoldDB" id="A0A0S6UAI4"/>
<dbReference type="Gene3D" id="2.40.390.10">
    <property type="entry name" value="CV3147-like"/>
    <property type="match status" value="1"/>
</dbReference>
<dbReference type="SUPFAM" id="SSF160991">
    <property type="entry name" value="CV3147-like"/>
    <property type="match status" value="1"/>
</dbReference>
<evidence type="ECO:0000313" key="3">
    <source>
        <dbReference type="EMBL" id="GAF25978.1"/>
    </source>
</evidence>
<name>A0A0S6UAI4_NEOTH</name>
<dbReference type="InterPro" id="IPR048350">
    <property type="entry name" value="S-Me-THD-like_C"/>
</dbReference>
<feature type="domain" description="S-Me-THD-like C-terminal" evidence="2">
    <location>
        <begin position="186"/>
        <end position="340"/>
    </location>
</feature>
<dbReference type="Pfam" id="PF06032">
    <property type="entry name" value="S-Me-THD_N"/>
    <property type="match status" value="1"/>
</dbReference>
<dbReference type="InterPro" id="IPR024071">
    <property type="entry name" value="S-Me-THD_C_sf"/>
</dbReference>
<sequence>MAVVKGEMVMGSRIILDNEVVEAAVLGGAVLGGGGGGSMEMGRQAARLAVELGSPELITLDSLPEDAVLLTVSAVGAPAARTVYVKPVHYIRTVELFQKYTGQEIRGLITNECGGLAAVNGWLQAAALGIPVVDAPCNGRAHPTGVMGSMGLHRLSGYVSRQVAVGGNPQTNSYVEVFASGSLETAAALVRQASVQAGGMVAVARNPVTAGYARENAAPGAIGRCIAVGRTIIENRSRGPLPVIEGVAGVLQGEIAFTGRVAAVDLETTGGFDVGRVVVRDGDRLAELTFWNEYMTLEIGSVRKGTFPDLLATMDLTTGLPLSSAEIKAGQEIAILHVHRDRLILGRGMKAPELFQVVEKATGKEVIKYIFS</sequence>
<dbReference type="Gene3D" id="3.40.1610.10">
    <property type="entry name" value="CV3147-like domain"/>
    <property type="match status" value="1"/>
</dbReference>